<dbReference type="EMBL" id="BAAAIH010000070">
    <property type="protein sequence ID" value="GAA1298498.1"/>
    <property type="molecule type" value="Genomic_DNA"/>
</dbReference>
<reference evidence="2" key="1">
    <citation type="journal article" date="2019" name="Int. J. Syst. Evol. Microbiol.">
        <title>The Global Catalogue of Microorganisms (GCM) 10K type strain sequencing project: providing services to taxonomists for standard genome sequencing and annotation.</title>
        <authorList>
            <consortium name="The Broad Institute Genomics Platform"/>
            <consortium name="The Broad Institute Genome Sequencing Center for Infectious Disease"/>
            <person name="Wu L."/>
            <person name="Ma J."/>
        </authorList>
    </citation>
    <scope>NUCLEOTIDE SEQUENCE [LARGE SCALE GENOMIC DNA]</scope>
    <source>
        <strain evidence="2">JCM 11448</strain>
    </source>
</reference>
<evidence type="ECO:0000313" key="2">
    <source>
        <dbReference type="Proteomes" id="UP001500282"/>
    </source>
</evidence>
<accession>A0ABP4I3Q2</accession>
<protein>
    <submittedName>
        <fullName evidence="1">Uncharacterized protein</fullName>
    </submittedName>
</protein>
<gene>
    <name evidence="1" type="ORF">GCM10009579_77940</name>
</gene>
<dbReference type="Proteomes" id="UP001500282">
    <property type="component" value="Unassembled WGS sequence"/>
</dbReference>
<name>A0ABP4I3Q2_9ACTN</name>
<evidence type="ECO:0000313" key="1">
    <source>
        <dbReference type="EMBL" id="GAA1298498.1"/>
    </source>
</evidence>
<sequence>MSLVAWPTVSNPSFVAWPMALNVGTVTVRRRLPSLRDVSMGPLAAFAVRCRCVVFDGLVALVDLLACDGFEAADVVWDFVADLPPRAGDAVFFAAVEELRLREVAGVLTGLTSTR</sequence>
<keyword evidence="2" id="KW-1185">Reference proteome</keyword>
<organism evidence="1 2">
    <name type="scientific">Streptomyces javensis</name>
    <dbReference type="NCBI Taxonomy" id="114698"/>
    <lineage>
        <taxon>Bacteria</taxon>
        <taxon>Bacillati</taxon>
        <taxon>Actinomycetota</taxon>
        <taxon>Actinomycetes</taxon>
        <taxon>Kitasatosporales</taxon>
        <taxon>Streptomycetaceae</taxon>
        <taxon>Streptomyces</taxon>
        <taxon>Streptomyces violaceusniger group</taxon>
    </lineage>
</organism>
<proteinExistence type="predicted"/>
<comment type="caution">
    <text evidence="1">The sequence shown here is derived from an EMBL/GenBank/DDBJ whole genome shotgun (WGS) entry which is preliminary data.</text>
</comment>